<keyword evidence="4" id="KW-1185">Reference proteome</keyword>
<dbReference type="GO" id="GO:0003924">
    <property type="term" value="F:GTPase activity"/>
    <property type="evidence" value="ECO:0007669"/>
    <property type="project" value="InterPro"/>
</dbReference>
<dbReference type="Pfam" id="PF00071">
    <property type="entry name" value="Ras"/>
    <property type="match status" value="1"/>
</dbReference>
<dbReference type="CDD" id="cd00154">
    <property type="entry name" value="Rab"/>
    <property type="match status" value="1"/>
</dbReference>
<keyword evidence="1" id="KW-0547">Nucleotide-binding</keyword>
<dbReference type="SMART" id="SM00174">
    <property type="entry name" value="RHO"/>
    <property type="match status" value="1"/>
</dbReference>
<dbReference type="InterPro" id="IPR027417">
    <property type="entry name" value="P-loop_NTPase"/>
</dbReference>
<dbReference type="SMART" id="SM00173">
    <property type="entry name" value="RAS"/>
    <property type="match status" value="1"/>
</dbReference>
<evidence type="ECO:0000313" key="3">
    <source>
        <dbReference type="EMBL" id="KAK0155071.1"/>
    </source>
</evidence>
<gene>
    <name evidence="3" type="primary">rasef_1</name>
    <name evidence="3" type="ORF">N1851_002610</name>
</gene>
<dbReference type="PANTHER" id="PTHR47977">
    <property type="entry name" value="RAS-RELATED PROTEIN RAB"/>
    <property type="match status" value="1"/>
</dbReference>
<accession>A0AA47P8N2</accession>
<dbReference type="SMART" id="SM00175">
    <property type="entry name" value="RAB"/>
    <property type="match status" value="1"/>
</dbReference>
<dbReference type="InterPro" id="IPR050227">
    <property type="entry name" value="Rab"/>
</dbReference>
<dbReference type="PROSITE" id="PS51421">
    <property type="entry name" value="RAS"/>
    <property type="match status" value="1"/>
</dbReference>
<comment type="caution">
    <text evidence="3">The sequence shown here is derived from an EMBL/GenBank/DDBJ whole genome shotgun (WGS) entry which is preliminary data.</text>
</comment>
<reference evidence="3" key="1">
    <citation type="journal article" date="2023" name="Front. Mar. Sci.">
        <title>A new Merluccius polli reference genome to investigate the effects of global change in West African waters.</title>
        <authorList>
            <person name="Mateo J.L."/>
            <person name="Blanco-Fernandez C."/>
            <person name="Garcia-Vazquez E."/>
            <person name="Machado-Schiaffino G."/>
        </authorList>
    </citation>
    <scope>NUCLEOTIDE SEQUENCE</scope>
    <source>
        <strain evidence="3">C29</strain>
        <tissue evidence="3">Fin</tissue>
    </source>
</reference>
<proteinExistence type="predicted"/>
<evidence type="ECO:0000313" key="4">
    <source>
        <dbReference type="Proteomes" id="UP001174136"/>
    </source>
</evidence>
<dbReference type="GO" id="GO:0005525">
    <property type="term" value="F:GTP binding"/>
    <property type="evidence" value="ECO:0007669"/>
    <property type="project" value="UniProtKB-KW"/>
</dbReference>
<evidence type="ECO:0000256" key="1">
    <source>
        <dbReference type="ARBA" id="ARBA00022741"/>
    </source>
</evidence>
<evidence type="ECO:0000256" key="2">
    <source>
        <dbReference type="ARBA" id="ARBA00023134"/>
    </source>
</evidence>
<organism evidence="3 4">
    <name type="scientific">Merluccius polli</name>
    <name type="common">Benguela hake</name>
    <name type="synonym">Merluccius cadenati</name>
    <dbReference type="NCBI Taxonomy" id="89951"/>
    <lineage>
        <taxon>Eukaryota</taxon>
        <taxon>Metazoa</taxon>
        <taxon>Chordata</taxon>
        <taxon>Craniata</taxon>
        <taxon>Vertebrata</taxon>
        <taxon>Euteleostomi</taxon>
        <taxon>Actinopterygii</taxon>
        <taxon>Neopterygii</taxon>
        <taxon>Teleostei</taxon>
        <taxon>Neoteleostei</taxon>
        <taxon>Acanthomorphata</taxon>
        <taxon>Zeiogadaria</taxon>
        <taxon>Gadariae</taxon>
        <taxon>Gadiformes</taxon>
        <taxon>Gadoidei</taxon>
        <taxon>Merlucciidae</taxon>
        <taxon>Merluccius</taxon>
    </lineage>
</organism>
<dbReference type="Proteomes" id="UP001174136">
    <property type="component" value="Unassembled WGS sequence"/>
</dbReference>
<dbReference type="InterPro" id="IPR001806">
    <property type="entry name" value="Small_GTPase"/>
</dbReference>
<dbReference type="AlphaFoldDB" id="A0AA47P8N2"/>
<dbReference type="EMBL" id="JAOPHQ010000306">
    <property type="protein sequence ID" value="KAK0155071.1"/>
    <property type="molecule type" value="Genomic_DNA"/>
</dbReference>
<keyword evidence="2" id="KW-0342">GTP-binding</keyword>
<dbReference type="PRINTS" id="PR00449">
    <property type="entry name" value="RASTRNSFRMNG"/>
</dbReference>
<sequence>MIQHTSKVVRVTVMFRCIARSYFRKANGVLLLYDVTSESSFLNVRAWVEQIQESTEGQIPMCIIGNKVDLREEHPEGCVSTAHGEKLANAYGALFCETSAKEGTNIVEAVLHLAREVKKTAIVTDQSESEVRLSSSSPKRTLNDCC</sequence>
<dbReference type="SUPFAM" id="SSF52540">
    <property type="entry name" value="P-loop containing nucleoside triphosphate hydrolases"/>
    <property type="match status" value="1"/>
</dbReference>
<protein>
    <submittedName>
        <fullName evidence="3">Ras and EF-hand domain-containing protein</fullName>
    </submittedName>
</protein>
<dbReference type="Gene3D" id="3.40.50.300">
    <property type="entry name" value="P-loop containing nucleotide triphosphate hydrolases"/>
    <property type="match status" value="1"/>
</dbReference>
<name>A0AA47P8N2_MERPO</name>
<dbReference type="PROSITE" id="PS51419">
    <property type="entry name" value="RAB"/>
    <property type="match status" value="1"/>
</dbReference>